<evidence type="ECO:0008006" key="3">
    <source>
        <dbReference type="Google" id="ProtNLM"/>
    </source>
</evidence>
<dbReference type="EMBL" id="JAUQTB010000001">
    <property type="protein sequence ID" value="MDO7904866.1"/>
    <property type="molecule type" value="Genomic_DNA"/>
</dbReference>
<name>A0ABT9C6H9_9BACL</name>
<sequence length="61" mass="7200">MTKTNEQYVTNNLLQFCYTCEHAHECTTEEQCKACWAENGMLPEENEGLNETRKYLNMAYE</sequence>
<evidence type="ECO:0000313" key="1">
    <source>
        <dbReference type="EMBL" id="MDO7904866.1"/>
    </source>
</evidence>
<keyword evidence="2" id="KW-1185">Reference proteome</keyword>
<gene>
    <name evidence="1" type="ORF">Q5741_00395</name>
</gene>
<evidence type="ECO:0000313" key="2">
    <source>
        <dbReference type="Proteomes" id="UP001240171"/>
    </source>
</evidence>
<organism evidence="1 2">
    <name type="scientific">Paenibacillus lacisoli</name>
    <dbReference type="NCBI Taxonomy" id="3064525"/>
    <lineage>
        <taxon>Bacteria</taxon>
        <taxon>Bacillati</taxon>
        <taxon>Bacillota</taxon>
        <taxon>Bacilli</taxon>
        <taxon>Bacillales</taxon>
        <taxon>Paenibacillaceae</taxon>
        <taxon>Paenibacillus</taxon>
    </lineage>
</organism>
<dbReference type="Proteomes" id="UP001240171">
    <property type="component" value="Unassembled WGS sequence"/>
</dbReference>
<dbReference type="RefSeq" id="WP_305022065.1">
    <property type="nucleotide sequence ID" value="NZ_JAUQTB010000001.1"/>
</dbReference>
<accession>A0ABT9C6H9</accession>
<proteinExistence type="predicted"/>
<comment type="caution">
    <text evidence="1">The sequence shown here is derived from an EMBL/GenBank/DDBJ whole genome shotgun (WGS) entry which is preliminary data.</text>
</comment>
<reference evidence="1 2" key="1">
    <citation type="submission" date="2023-07" db="EMBL/GenBank/DDBJ databases">
        <title>Paenibacillus sp. JX-17 nov. isolated from soil.</title>
        <authorList>
            <person name="Wan Y."/>
            <person name="Liu B."/>
        </authorList>
    </citation>
    <scope>NUCLEOTIDE SEQUENCE [LARGE SCALE GENOMIC DNA]</scope>
    <source>
        <strain evidence="1 2">JX-17</strain>
    </source>
</reference>
<protein>
    <recommendedName>
        <fullName evidence="3">YhfH family protein</fullName>
    </recommendedName>
</protein>